<keyword evidence="6 8" id="KW-1133">Transmembrane helix</keyword>
<evidence type="ECO:0000256" key="2">
    <source>
        <dbReference type="ARBA" id="ARBA00007069"/>
    </source>
</evidence>
<feature type="domain" description="ABC transmembrane type-1" evidence="9">
    <location>
        <begin position="187"/>
        <end position="393"/>
    </location>
</feature>
<organism evidence="10 11">
    <name type="scientific">Brucella gallinifaecis</name>
    <dbReference type="NCBI Taxonomy" id="215590"/>
    <lineage>
        <taxon>Bacteria</taxon>
        <taxon>Pseudomonadati</taxon>
        <taxon>Pseudomonadota</taxon>
        <taxon>Alphaproteobacteria</taxon>
        <taxon>Hyphomicrobiales</taxon>
        <taxon>Brucellaceae</taxon>
        <taxon>Brucella/Ochrobactrum group</taxon>
        <taxon>Brucella</taxon>
    </lineage>
</organism>
<evidence type="ECO:0000256" key="3">
    <source>
        <dbReference type="ARBA" id="ARBA00022448"/>
    </source>
</evidence>
<comment type="similarity">
    <text evidence="2">Belongs to the binding-protein-dependent transport system permease family. CysTW subfamily.</text>
</comment>
<dbReference type="AlphaFoldDB" id="A0A502BM22"/>
<feature type="transmembrane region" description="Helical" evidence="8">
    <location>
        <begin position="222"/>
        <end position="245"/>
    </location>
</feature>
<evidence type="ECO:0000256" key="5">
    <source>
        <dbReference type="ARBA" id="ARBA00022692"/>
    </source>
</evidence>
<keyword evidence="11" id="KW-1185">Reference proteome</keyword>
<protein>
    <submittedName>
        <fullName evidence="10">ABC transporter permease</fullName>
    </submittedName>
</protein>
<dbReference type="Gene3D" id="1.10.3720.10">
    <property type="entry name" value="MetI-like"/>
    <property type="match status" value="1"/>
</dbReference>
<name>A0A502BM22_9HYPH</name>
<evidence type="ECO:0000313" key="11">
    <source>
        <dbReference type="Proteomes" id="UP000315388"/>
    </source>
</evidence>
<evidence type="ECO:0000313" key="10">
    <source>
        <dbReference type="EMBL" id="TPF74691.1"/>
    </source>
</evidence>
<dbReference type="SUPFAM" id="SSF161098">
    <property type="entry name" value="MetI-like"/>
    <property type="match status" value="1"/>
</dbReference>
<keyword evidence="4" id="KW-1003">Cell membrane</keyword>
<evidence type="ECO:0000256" key="1">
    <source>
        <dbReference type="ARBA" id="ARBA00004651"/>
    </source>
</evidence>
<accession>A0A502BM22</accession>
<dbReference type="GO" id="GO:0005886">
    <property type="term" value="C:plasma membrane"/>
    <property type="evidence" value="ECO:0007669"/>
    <property type="project" value="UniProtKB-SubCell"/>
</dbReference>
<gene>
    <name evidence="10" type="ORF">FHY56_13260</name>
</gene>
<dbReference type="PANTHER" id="PTHR42929">
    <property type="entry name" value="INNER MEMBRANE ABC TRANSPORTER PERMEASE PROTEIN YDCU-RELATED-RELATED"/>
    <property type="match status" value="1"/>
</dbReference>
<dbReference type="InterPro" id="IPR000515">
    <property type="entry name" value="MetI-like"/>
</dbReference>
<feature type="transmembrane region" description="Helical" evidence="8">
    <location>
        <begin position="193"/>
        <end position="216"/>
    </location>
</feature>
<evidence type="ECO:0000256" key="7">
    <source>
        <dbReference type="ARBA" id="ARBA00023136"/>
    </source>
</evidence>
<keyword evidence="7 8" id="KW-0472">Membrane</keyword>
<sequence>MHCNPVKGSGMATIFSRERFGSYVLIAPLLVFMIAVFLVPLGMVMWRSFSDTELITALPETAAVLDQWDGINLPPEAAFDTLADEIKNVAPARLASLSRRLSYENPSARELLTGTKRKIGDAAPGSGRERLAATDKRWEEPSTWQVMKRASGPVNSYHILSALDLKRDYGNGIVQARPEGGIYRDVMMRTFSIAAITTIVCIILAFPLCAFLAGRSDRTRNFLLIIVLLPFWTSILVRTTAWIVLLQDRGVINLVLQNLGIIDQPLGLLFTRTGVIIAMVHVMLPFLIFPLLGSMRAVDPRLMRAAASLGARPLYAFFRVYLPQVVPGLMAGAMLVFIITIGFYITPALLGGPGDQMVGYYISMFTTATLNWGLASSLGLFLLIITAVLFTLQRRFSRGGINLG</sequence>
<dbReference type="PANTHER" id="PTHR42929:SF5">
    <property type="entry name" value="ABC TRANSPORTER PERMEASE PROTEIN"/>
    <property type="match status" value="1"/>
</dbReference>
<feature type="transmembrane region" description="Helical" evidence="8">
    <location>
        <begin position="266"/>
        <end position="289"/>
    </location>
</feature>
<keyword evidence="3 8" id="KW-0813">Transport</keyword>
<comment type="subcellular location">
    <subcellularLocation>
        <location evidence="1 8">Cell membrane</location>
        <topology evidence="1 8">Multi-pass membrane protein</topology>
    </subcellularLocation>
</comment>
<dbReference type="Proteomes" id="UP000315388">
    <property type="component" value="Unassembled WGS sequence"/>
</dbReference>
<dbReference type="GO" id="GO:0055085">
    <property type="term" value="P:transmembrane transport"/>
    <property type="evidence" value="ECO:0007669"/>
    <property type="project" value="InterPro"/>
</dbReference>
<dbReference type="OrthoDB" id="9807047at2"/>
<evidence type="ECO:0000256" key="8">
    <source>
        <dbReference type="RuleBase" id="RU363032"/>
    </source>
</evidence>
<feature type="transmembrane region" description="Helical" evidence="8">
    <location>
        <begin position="370"/>
        <end position="392"/>
    </location>
</feature>
<feature type="transmembrane region" description="Helical" evidence="8">
    <location>
        <begin position="20"/>
        <end position="41"/>
    </location>
</feature>
<dbReference type="EMBL" id="VEWJ01000009">
    <property type="protein sequence ID" value="TPF74691.1"/>
    <property type="molecule type" value="Genomic_DNA"/>
</dbReference>
<keyword evidence="5 8" id="KW-0812">Transmembrane</keyword>
<dbReference type="InterPro" id="IPR035906">
    <property type="entry name" value="MetI-like_sf"/>
</dbReference>
<dbReference type="PROSITE" id="PS50928">
    <property type="entry name" value="ABC_TM1"/>
    <property type="match status" value="1"/>
</dbReference>
<dbReference type="CDD" id="cd06261">
    <property type="entry name" value="TM_PBP2"/>
    <property type="match status" value="1"/>
</dbReference>
<dbReference type="Pfam" id="PF00528">
    <property type="entry name" value="BPD_transp_1"/>
    <property type="match status" value="1"/>
</dbReference>
<proteinExistence type="inferred from homology"/>
<reference evidence="10 11" key="1">
    <citation type="journal article" date="2003" name="Int. J. Syst. Evol. Microbiol.">
        <title>Towards a standardized format for the description of a novel species (of an established genus): Ochrobactrum gallinifaecis sp. nov.</title>
        <authorList>
            <person name="Kampfer P."/>
            <person name="Buczolits S."/>
            <person name="Albrecht A."/>
            <person name="Busse H.J."/>
            <person name="Stackebrandt E."/>
        </authorList>
    </citation>
    <scope>NUCLEOTIDE SEQUENCE [LARGE SCALE GENOMIC DNA]</scope>
    <source>
        <strain evidence="10 11">ISO 196</strain>
    </source>
</reference>
<evidence type="ECO:0000259" key="9">
    <source>
        <dbReference type="PROSITE" id="PS50928"/>
    </source>
</evidence>
<comment type="caution">
    <text evidence="10">The sequence shown here is derived from an EMBL/GenBank/DDBJ whole genome shotgun (WGS) entry which is preliminary data.</text>
</comment>
<feature type="transmembrane region" description="Helical" evidence="8">
    <location>
        <begin position="329"/>
        <end position="350"/>
    </location>
</feature>
<evidence type="ECO:0000256" key="4">
    <source>
        <dbReference type="ARBA" id="ARBA00022475"/>
    </source>
</evidence>
<evidence type="ECO:0000256" key="6">
    <source>
        <dbReference type="ARBA" id="ARBA00022989"/>
    </source>
</evidence>